<dbReference type="SUPFAM" id="SSF88659">
    <property type="entry name" value="Sigma3 and sigma4 domains of RNA polymerase sigma factors"/>
    <property type="match status" value="1"/>
</dbReference>
<feature type="domain" description="RNA polymerase sigma-70 region 4" evidence="7">
    <location>
        <begin position="109"/>
        <end position="155"/>
    </location>
</feature>
<evidence type="ECO:0000256" key="3">
    <source>
        <dbReference type="ARBA" id="ARBA00023082"/>
    </source>
</evidence>
<dbReference type="InterPro" id="IPR036388">
    <property type="entry name" value="WH-like_DNA-bd_sf"/>
</dbReference>
<dbReference type="InterPro" id="IPR014284">
    <property type="entry name" value="RNA_pol_sigma-70_dom"/>
</dbReference>
<dbReference type="AlphaFoldDB" id="A0A1H2LKV6"/>
<dbReference type="Gene3D" id="1.10.10.10">
    <property type="entry name" value="Winged helix-like DNA-binding domain superfamily/Winged helix DNA-binding domain"/>
    <property type="match status" value="1"/>
</dbReference>
<sequence length="159" mass="17610">MYREHVAGVWRYVRTRVPGNADADDVTAEVFAKAIRSWNGFDDRRGSVGSWLIGIARHVVADWWARNVREVPVAEVNVGADGPGQVADDPETAMLRAADVDDVRSRLWVLTAREREAVTLRFATELTSEEIGSAMGISATAARMLVYRGVAKLREVMPQ</sequence>
<dbReference type="Pfam" id="PF04545">
    <property type="entry name" value="Sigma70_r4"/>
    <property type="match status" value="1"/>
</dbReference>
<dbReference type="PANTHER" id="PTHR43133:SF8">
    <property type="entry name" value="RNA POLYMERASE SIGMA FACTOR HI_1459-RELATED"/>
    <property type="match status" value="1"/>
</dbReference>
<evidence type="ECO:0000256" key="1">
    <source>
        <dbReference type="ARBA" id="ARBA00010641"/>
    </source>
</evidence>
<dbReference type="InterPro" id="IPR007630">
    <property type="entry name" value="RNA_pol_sigma70_r4"/>
</dbReference>
<dbReference type="SUPFAM" id="SSF88946">
    <property type="entry name" value="Sigma2 domain of RNA polymerase sigma factors"/>
    <property type="match status" value="1"/>
</dbReference>
<dbReference type="GO" id="GO:0003677">
    <property type="term" value="F:DNA binding"/>
    <property type="evidence" value="ECO:0007669"/>
    <property type="project" value="UniProtKB-KW"/>
</dbReference>
<evidence type="ECO:0000256" key="4">
    <source>
        <dbReference type="ARBA" id="ARBA00023125"/>
    </source>
</evidence>
<dbReference type="EMBL" id="FNLM01000036">
    <property type="protein sequence ID" value="SDU81683.1"/>
    <property type="molecule type" value="Genomic_DNA"/>
</dbReference>
<dbReference type="GO" id="GO:0016987">
    <property type="term" value="F:sigma factor activity"/>
    <property type="evidence" value="ECO:0007669"/>
    <property type="project" value="UniProtKB-KW"/>
</dbReference>
<evidence type="ECO:0000313" key="8">
    <source>
        <dbReference type="EMBL" id="SDU81683.1"/>
    </source>
</evidence>
<dbReference type="InterPro" id="IPR039425">
    <property type="entry name" value="RNA_pol_sigma-70-like"/>
</dbReference>
<gene>
    <name evidence="8" type="ORF">SAMN04488548_136558</name>
</gene>
<feature type="domain" description="RNA polymerase sigma-70 region 2" evidence="6">
    <location>
        <begin position="1"/>
        <end position="69"/>
    </location>
</feature>
<reference evidence="8 9" key="1">
    <citation type="submission" date="2016-10" db="EMBL/GenBank/DDBJ databases">
        <authorList>
            <person name="de Groot N.N."/>
        </authorList>
    </citation>
    <scope>NUCLEOTIDE SEQUENCE [LARGE SCALE GENOMIC DNA]</scope>
    <source>
        <strain evidence="8 9">DSM 44215</strain>
    </source>
</reference>
<dbReference type="STRING" id="158898.SAMN04488548_136558"/>
<dbReference type="Gene3D" id="1.10.1740.10">
    <property type="match status" value="1"/>
</dbReference>
<dbReference type="NCBIfam" id="TIGR02937">
    <property type="entry name" value="sigma70-ECF"/>
    <property type="match status" value="1"/>
</dbReference>
<keyword evidence="5" id="KW-0804">Transcription</keyword>
<organism evidence="8 9">
    <name type="scientific">Gordonia westfalica</name>
    <dbReference type="NCBI Taxonomy" id="158898"/>
    <lineage>
        <taxon>Bacteria</taxon>
        <taxon>Bacillati</taxon>
        <taxon>Actinomycetota</taxon>
        <taxon>Actinomycetes</taxon>
        <taxon>Mycobacteriales</taxon>
        <taxon>Gordoniaceae</taxon>
        <taxon>Gordonia</taxon>
    </lineage>
</organism>
<keyword evidence="4" id="KW-0238">DNA-binding</keyword>
<comment type="similarity">
    <text evidence="1">Belongs to the sigma-70 factor family. ECF subfamily.</text>
</comment>
<dbReference type="GO" id="GO:0006352">
    <property type="term" value="P:DNA-templated transcription initiation"/>
    <property type="evidence" value="ECO:0007669"/>
    <property type="project" value="InterPro"/>
</dbReference>
<keyword evidence="2" id="KW-0805">Transcription regulation</keyword>
<dbReference type="RefSeq" id="WP_074853948.1">
    <property type="nucleotide sequence ID" value="NZ_FNLM01000036.1"/>
</dbReference>
<dbReference type="Proteomes" id="UP000183180">
    <property type="component" value="Unassembled WGS sequence"/>
</dbReference>
<proteinExistence type="inferred from homology"/>
<dbReference type="Pfam" id="PF04542">
    <property type="entry name" value="Sigma70_r2"/>
    <property type="match status" value="1"/>
</dbReference>
<evidence type="ECO:0000259" key="6">
    <source>
        <dbReference type="Pfam" id="PF04542"/>
    </source>
</evidence>
<dbReference type="OrthoDB" id="5243336at2"/>
<keyword evidence="3" id="KW-0731">Sigma factor</keyword>
<evidence type="ECO:0000256" key="2">
    <source>
        <dbReference type="ARBA" id="ARBA00023015"/>
    </source>
</evidence>
<accession>A0A1H2LKV6</accession>
<evidence type="ECO:0000256" key="5">
    <source>
        <dbReference type="ARBA" id="ARBA00023163"/>
    </source>
</evidence>
<dbReference type="InterPro" id="IPR013324">
    <property type="entry name" value="RNA_pol_sigma_r3/r4-like"/>
</dbReference>
<dbReference type="InterPro" id="IPR007627">
    <property type="entry name" value="RNA_pol_sigma70_r2"/>
</dbReference>
<dbReference type="InterPro" id="IPR013325">
    <property type="entry name" value="RNA_pol_sigma_r2"/>
</dbReference>
<evidence type="ECO:0000259" key="7">
    <source>
        <dbReference type="Pfam" id="PF04545"/>
    </source>
</evidence>
<protein>
    <submittedName>
        <fullName evidence="8">RNA polymerase sigma-70 factor, ECF subfamily</fullName>
    </submittedName>
</protein>
<evidence type="ECO:0000313" key="9">
    <source>
        <dbReference type="Proteomes" id="UP000183180"/>
    </source>
</evidence>
<dbReference type="CDD" id="cd06171">
    <property type="entry name" value="Sigma70_r4"/>
    <property type="match status" value="1"/>
</dbReference>
<dbReference type="PANTHER" id="PTHR43133">
    <property type="entry name" value="RNA POLYMERASE ECF-TYPE SIGMA FACTO"/>
    <property type="match status" value="1"/>
</dbReference>
<name>A0A1H2LKV6_9ACTN</name>